<evidence type="ECO:0000256" key="1">
    <source>
        <dbReference type="SAM" id="Phobius"/>
    </source>
</evidence>
<feature type="transmembrane region" description="Helical" evidence="1">
    <location>
        <begin position="6"/>
        <end position="24"/>
    </location>
</feature>
<keyword evidence="1" id="KW-0472">Membrane</keyword>
<dbReference type="AlphaFoldDB" id="A0A822XFN8"/>
<dbReference type="Proteomes" id="UP000607653">
    <property type="component" value="Unassembled WGS sequence"/>
</dbReference>
<proteinExistence type="predicted"/>
<reference evidence="2 3" key="1">
    <citation type="journal article" date="2020" name="Mol. Biol. Evol.">
        <title>Distinct Expression and Methylation Patterns for Genes with Different Fates following a Single Whole-Genome Duplication in Flowering Plants.</title>
        <authorList>
            <person name="Shi T."/>
            <person name="Rahmani R.S."/>
            <person name="Gugger P.F."/>
            <person name="Wang M."/>
            <person name="Li H."/>
            <person name="Zhang Y."/>
            <person name="Li Z."/>
            <person name="Wang Q."/>
            <person name="Van de Peer Y."/>
            <person name="Marchal K."/>
            <person name="Chen J."/>
        </authorList>
    </citation>
    <scope>NUCLEOTIDE SEQUENCE [LARGE SCALE GENOMIC DNA]</scope>
    <source>
        <tissue evidence="2">Leaf</tissue>
    </source>
</reference>
<name>A0A822XFN8_NELNU</name>
<accession>A0A822XFN8</accession>
<keyword evidence="3" id="KW-1185">Reference proteome</keyword>
<evidence type="ECO:0000313" key="2">
    <source>
        <dbReference type="EMBL" id="DAD19027.1"/>
    </source>
</evidence>
<dbReference type="EMBL" id="DUZY01000001">
    <property type="protein sequence ID" value="DAD19027.1"/>
    <property type="molecule type" value="Genomic_DNA"/>
</dbReference>
<sequence>MLILEWLILGLLAILYDILSFCAVENVRFALDFSSFDGW</sequence>
<evidence type="ECO:0000313" key="3">
    <source>
        <dbReference type="Proteomes" id="UP000607653"/>
    </source>
</evidence>
<gene>
    <name evidence="2" type="ORF">HUJ06_020490</name>
</gene>
<comment type="caution">
    <text evidence="2">The sequence shown here is derived from an EMBL/GenBank/DDBJ whole genome shotgun (WGS) entry which is preliminary data.</text>
</comment>
<keyword evidence="1" id="KW-0812">Transmembrane</keyword>
<organism evidence="2 3">
    <name type="scientific">Nelumbo nucifera</name>
    <name type="common">Sacred lotus</name>
    <dbReference type="NCBI Taxonomy" id="4432"/>
    <lineage>
        <taxon>Eukaryota</taxon>
        <taxon>Viridiplantae</taxon>
        <taxon>Streptophyta</taxon>
        <taxon>Embryophyta</taxon>
        <taxon>Tracheophyta</taxon>
        <taxon>Spermatophyta</taxon>
        <taxon>Magnoliopsida</taxon>
        <taxon>Proteales</taxon>
        <taxon>Nelumbonaceae</taxon>
        <taxon>Nelumbo</taxon>
    </lineage>
</organism>
<keyword evidence="1" id="KW-1133">Transmembrane helix</keyword>
<protein>
    <submittedName>
        <fullName evidence="2">Uncharacterized protein</fullName>
    </submittedName>
</protein>